<dbReference type="PANTHER" id="PTHR33695">
    <property type="entry name" value="LIPOPROTEIN SIGNAL PEPTIDASE"/>
    <property type="match status" value="1"/>
</dbReference>
<evidence type="ECO:0000256" key="2">
    <source>
        <dbReference type="ARBA" id="ARBA00022475"/>
    </source>
</evidence>
<sequence>MRIAAITAIATFALDQVSKLAVVQGLNLIERGVIEVLPPFLVFRMAWNRGINFGLLANDADLARWALIVVSLAISAWVWVWVRRENPGRWAQISAGLLVGGALGNVIDRILYGAVADFLNMSCCGIENPYAFNVADIAIFAGAAGLVLFTGGGKDGSGKDKPGPRKARRKTP</sequence>
<dbReference type="PROSITE" id="PS00855">
    <property type="entry name" value="SPASE_II"/>
    <property type="match status" value="1"/>
</dbReference>
<evidence type="ECO:0000256" key="11">
    <source>
        <dbReference type="RuleBase" id="RU004181"/>
    </source>
</evidence>
<feature type="transmembrane region" description="Helical" evidence="9">
    <location>
        <begin position="62"/>
        <end position="82"/>
    </location>
</feature>
<dbReference type="PRINTS" id="PR00781">
    <property type="entry name" value="LIPOSIGPTASE"/>
</dbReference>
<keyword evidence="6 9" id="KW-0378">Hydrolase</keyword>
<feature type="active site" evidence="9">
    <location>
        <position position="136"/>
    </location>
</feature>
<comment type="function">
    <text evidence="9 10">This protein specifically catalyzes the removal of signal peptides from prolipoproteins.</text>
</comment>
<comment type="caution">
    <text evidence="12">The sequence shown here is derived from an EMBL/GenBank/DDBJ whole genome shotgun (WGS) entry which is preliminary data.</text>
</comment>
<dbReference type="GO" id="GO:0006508">
    <property type="term" value="P:proteolysis"/>
    <property type="evidence" value="ECO:0007669"/>
    <property type="project" value="UniProtKB-KW"/>
</dbReference>
<protein>
    <recommendedName>
        <fullName evidence="9">Lipoprotein signal peptidase</fullName>
        <ecNumber evidence="9">3.4.23.36</ecNumber>
    </recommendedName>
    <alternativeName>
        <fullName evidence="9">Prolipoprotein signal peptidase</fullName>
    </alternativeName>
    <alternativeName>
        <fullName evidence="9">Signal peptidase II</fullName>
        <shortName evidence="9">SPase II</shortName>
    </alternativeName>
</protein>
<keyword evidence="7 9" id="KW-1133">Transmembrane helix</keyword>
<evidence type="ECO:0000256" key="6">
    <source>
        <dbReference type="ARBA" id="ARBA00022801"/>
    </source>
</evidence>
<evidence type="ECO:0000256" key="1">
    <source>
        <dbReference type="ARBA" id="ARBA00006139"/>
    </source>
</evidence>
<comment type="pathway">
    <text evidence="9">Protein modification; lipoprotein biosynthesis (signal peptide cleavage).</text>
</comment>
<dbReference type="RefSeq" id="WP_164611781.1">
    <property type="nucleotide sequence ID" value="NZ_JAAIKE010000003.1"/>
</dbReference>
<accession>A0A6B3RNJ2</accession>
<evidence type="ECO:0000313" key="13">
    <source>
        <dbReference type="Proteomes" id="UP000481421"/>
    </source>
</evidence>
<dbReference type="EMBL" id="JAAIKE010000003">
    <property type="protein sequence ID" value="NEX46766.1"/>
    <property type="molecule type" value="Genomic_DNA"/>
</dbReference>
<dbReference type="Pfam" id="PF01252">
    <property type="entry name" value="Peptidase_A8"/>
    <property type="match status" value="1"/>
</dbReference>
<comment type="similarity">
    <text evidence="1 9 11">Belongs to the peptidase A8 family.</text>
</comment>
<evidence type="ECO:0000256" key="8">
    <source>
        <dbReference type="ARBA" id="ARBA00023136"/>
    </source>
</evidence>
<evidence type="ECO:0000256" key="10">
    <source>
        <dbReference type="RuleBase" id="RU000594"/>
    </source>
</evidence>
<dbReference type="UniPathway" id="UPA00665"/>
<dbReference type="GO" id="GO:0005886">
    <property type="term" value="C:plasma membrane"/>
    <property type="evidence" value="ECO:0007669"/>
    <property type="project" value="UniProtKB-SubCell"/>
</dbReference>
<dbReference type="GO" id="GO:0004190">
    <property type="term" value="F:aspartic-type endopeptidase activity"/>
    <property type="evidence" value="ECO:0007669"/>
    <property type="project" value="UniProtKB-UniRule"/>
</dbReference>
<evidence type="ECO:0000256" key="5">
    <source>
        <dbReference type="ARBA" id="ARBA00022750"/>
    </source>
</evidence>
<proteinExistence type="inferred from homology"/>
<dbReference type="PANTHER" id="PTHR33695:SF1">
    <property type="entry name" value="LIPOPROTEIN SIGNAL PEPTIDASE"/>
    <property type="match status" value="1"/>
</dbReference>
<keyword evidence="3 9" id="KW-0645">Protease</keyword>
<evidence type="ECO:0000256" key="7">
    <source>
        <dbReference type="ARBA" id="ARBA00022989"/>
    </source>
</evidence>
<feature type="transmembrane region" description="Helical" evidence="9">
    <location>
        <begin position="130"/>
        <end position="149"/>
    </location>
</feature>
<dbReference type="Proteomes" id="UP000481421">
    <property type="component" value="Unassembled WGS sequence"/>
</dbReference>
<dbReference type="InterPro" id="IPR001872">
    <property type="entry name" value="Peptidase_A8"/>
</dbReference>
<comment type="subcellular location">
    <subcellularLocation>
        <location evidence="9">Cell membrane</location>
        <topology evidence="9">Multi-pass membrane protein</topology>
    </subcellularLocation>
</comment>
<keyword evidence="5 9" id="KW-0064">Aspartyl protease</keyword>
<comment type="catalytic activity">
    <reaction evidence="9 10">
        <text>Release of signal peptides from bacterial membrane prolipoproteins. Hydrolyzes -Xaa-Yaa-Zaa-|-(S,diacylglyceryl)Cys-, in which Xaa is hydrophobic (preferably Leu), and Yaa (Ala or Ser) and Zaa (Gly or Ala) have small, neutral side chains.</text>
        <dbReference type="EC" id="3.4.23.36"/>
    </reaction>
</comment>
<keyword evidence="2 9" id="KW-1003">Cell membrane</keyword>
<keyword evidence="8 9" id="KW-0472">Membrane</keyword>
<dbReference type="HAMAP" id="MF_00161">
    <property type="entry name" value="LspA"/>
    <property type="match status" value="1"/>
</dbReference>
<evidence type="ECO:0000256" key="3">
    <source>
        <dbReference type="ARBA" id="ARBA00022670"/>
    </source>
</evidence>
<evidence type="ECO:0000256" key="9">
    <source>
        <dbReference type="HAMAP-Rule" id="MF_00161"/>
    </source>
</evidence>
<organism evidence="12 13">
    <name type="scientific">Pseudotabrizicola algicola</name>
    <dbReference type="NCBI Taxonomy" id="2709381"/>
    <lineage>
        <taxon>Bacteria</taxon>
        <taxon>Pseudomonadati</taxon>
        <taxon>Pseudomonadota</taxon>
        <taxon>Alphaproteobacteria</taxon>
        <taxon>Rhodobacterales</taxon>
        <taxon>Paracoccaceae</taxon>
        <taxon>Pseudotabrizicola</taxon>
    </lineage>
</organism>
<evidence type="ECO:0000313" key="12">
    <source>
        <dbReference type="EMBL" id="NEX46766.1"/>
    </source>
</evidence>
<comment type="caution">
    <text evidence="9">Lacks conserved residue(s) required for the propagation of feature annotation.</text>
</comment>
<evidence type="ECO:0000256" key="4">
    <source>
        <dbReference type="ARBA" id="ARBA00022692"/>
    </source>
</evidence>
<keyword evidence="4 9" id="KW-0812">Transmembrane</keyword>
<dbReference type="AlphaFoldDB" id="A0A6B3RNJ2"/>
<name>A0A6B3RNJ2_9RHOB</name>
<feature type="active site" evidence="9">
    <location>
        <position position="117"/>
    </location>
</feature>
<keyword evidence="13" id="KW-1185">Reference proteome</keyword>
<dbReference type="EC" id="3.4.23.36" evidence="9"/>
<feature type="transmembrane region" description="Helical" evidence="9">
    <location>
        <begin position="94"/>
        <end position="115"/>
    </location>
</feature>
<dbReference type="NCBIfam" id="TIGR00077">
    <property type="entry name" value="lspA"/>
    <property type="match status" value="1"/>
</dbReference>
<reference evidence="12 13" key="1">
    <citation type="submission" date="2020-02" db="EMBL/GenBank/DDBJ databases">
        <title>Rhodobacter algicola sp. nov., isolated from microalga culture.</title>
        <authorList>
            <person name="Park C.-Y."/>
        </authorList>
    </citation>
    <scope>NUCLEOTIDE SEQUENCE [LARGE SCALE GENOMIC DNA]</scope>
    <source>
        <strain evidence="12 13">ETT8</strain>
    </source>
</reference>
<gene>
    <name evidence="9" type="primary">lspA</name>
    <name evidence="12" type="ORF">G3572_11155</name>
</gene>